<accession>A0A919R1T7</accession>
<evidence type="ECO:0000313" key="2">
    <source>
        <dbReference type="Proteomes" id="UP000655287"/>
    </source>
</evidence>
<dbReference type="AlphaFoldDB" id="A0A919R1T7"/>
<comment type="caution">
    <text evidence="1">The sequence shown here is derived from an EMBL/GenBank/DDBJ whole genome shotgun (WGS) entry which is preliminary data.</text>
</comment>
<gene>
    <name evidence="1" type="ORF">Sru01_03640</name>
</gene>
<dbReference type="InterPro" id="IPR032458">
    <property type="entry name" value="Histone_H2A_CS"/>
</dbReference>
<proteinExistence type="predicted"/>
<keyword evidence="2" id="KW-1185">Reference proteome</keyword>
<sequence length="134" mass="13674">MPAAQQRDDQAGHHGVLADDGLADLGAQRAERVAGGVARRHRFASPVGLLAPVGRASLAGFASSVEFGSQVRFASLVGFVSRVAFESRIGTAVRMGFGCRAGFAARSGGRRCRAGLVFPVGAVPFSGRAPGGGH</sequence>
<dbReference type="EMBL" id="BOOU01000004">
    <property type="protein sequence ID" value="GII75382.1"/>
    <property type="molecule type" value="Genomic_DNA"/>
</dbReference>
<evidence type="ECO:0000313" key="1">
    <source>
        <dbReference type="EMBL" id="GII75382.1"/>
    </source>
</evidence>
<dbReference type="PROSITE" id="PS00046">
    <property type="entry name" value="HISTONE_H2A"/>
    <property type="match status" value="1"/>
</dbReference>
<reference evidence="1" key="1">
    <citation type="submission" date="2021-01" db="EMBL/GenBank/DDBJ databases">
        <title>Whole genome shotgun sequence of Sphaerisporangium rufum NBRC 109079.</title>
        <authorList>
            <person name="Komaki H."/>
            <person name="Tamura T."/>
        </authorList>
    </citation>
    <scope>NUCLEOTIDE SEQUENCE</scope>
    <source>
        <strain evidence="1">NBRC 109079</strain>
    </source>
</reference>
<protein>
    <submittedName>
        <fullName evidence="1">Uncharacterized protein</fullName>
    </submittedName>
</protein>
<organism evidence="1 2">
    <name type="scientific">Sphaerisporangium rufum</name>
    <dbReference type="NCBI Taxonomy" id="1381558"/>
    <lineage>
        <taxon>Bacteria</taxon>
        <taxon>Bacillati</taxon>
        <taxon>Actinomycetota</taxon>
        <taxon>Actinomycetes</taxon>
        <taxon>Streptosporangiales</taxon>
        <taxon>Streptosporangiaceae</taxon>
        <taxon>Sphaerisporangium</taxon>
    </lineage>
</organism>
<dbReference type="Proteomes" id="UP000655287">
    <property type="component" value="Unassembled WGS sequence"/>
</dbReference>
<name>A0A919R1T7_9ACTN</name>